<feature type="domain" description="O-antigen ligase-related" evidence="6">
    <location>
        <begin position="187"/>
        <end position="332"/>
    </location>
</feature>
<dbReference type="AlphaFoldDB" id="A0A1I2MSJ1"/>
<feature type="transmembrane region" description="Helical" evidence="5">
    <location>
        <begin position="37"/>
        <end position="53"/>
    </location>
</feature>
<gene>
    <name evidence="7" type="ORF">SAMN05421739_101463</name>
</gene>
<dbReference type="Proteomes" id="UP000198724">
    <property type="component" value="Unassembled WGS sequence"/>
</dbReference>
<dbReference type="GO" id="GO:0016020">
    <property type="term" value="C:membrane"/>
    <property type="evidence" value="ECO:0007669"/>
    <property type="project" value="UniProtKB-SubCell"/>
</dbReference>
<accession>A0A1I2MSJ1</accession>
<feature type="transmembrane region" description="Helical" evidence="5">
    <location>
        <begin position="227"/>
        <end position="244"/>
    </location>
</feature>
<evidence type="ECO:0000256" key="1">
    <source>
        <dbReference type="ARBA" id="ARBA00004141"/>
    </source>
</evidence>
<evidence type="ECO:0000313" key="8">
    <source>
        <dbReference type="Proteomes" id="UP000198724"/>
    </source>
</evidence>
<dbReference type="EMBL" id="FOOT01000001">
    <property type="protein sequence ID" value="SFF94545.1"/>
    <property type="molecule type" value="Genomic_DNA"/>
</dbReference>
<dbReference type="PANTHER" id="PTHR37422:SF17">
    <property type="entry name" value="O-ANTIGEN LIGASE"/>
    <property type="match status" value="1"/>
</dbReference>
<dbReference type="InterPro" id="IPR051533">
    <property type="entry name" value="WaaL-like"/>
</dbReference>
<feature type="transmembrane region" description="Helical" evidence="5">
    <location>
        <begin position="347"/>
        <end position="366"/>
    </location>
</feature>
<evidence type="ECO:0000256" key="4">
    <source>
        <dbReference type="ARBA" id="ARBA00023136"/>
    </source>
</evidence>
<keyword evidence="2 5" id="KW-0812">Transmembrane</keyword>
<name>A0A1I2MSJ1_9BACT</name>
<feature type="transmembrane region" description="Helical" evidence="5">
    <location>
        <begin position="315"/>
        <end position="335"/>
    </location>
</feature>
<dbReference type="OrthoDB" id="848485at2"/>
<feature type="transmembrane region" description="Helical" evidence="5">
    <location>
        <begin position="122"/>
        <end position="139"/>
    </location>
</feature>
<dbReference type="Pfam" id="PF04932">
    <property type="entry name" value="Wzy_C"/>
    <property type="match status" value="1"/>
</dbReference>
<evidence type="ECO:0000256" key="5">
    <source>
        <dbReference type="SAM" id="Phobius"/>
    </source>
</evidence>
<keyword evidence="7" id="KW-0436">Ligase</keyword>
<protein>
    <submittedName>
        <fullName evidence="7">O-Antigen ligase</fullName>
    </submittedName>
</protein>
<proteinExistence type="predicted"/>
<organism evidence="7 8">
    <name type="scientific">Pontibacter chinhatensis</name>
    <dbReference type="NCBI Taxonomy" id="1436961"/>
    <lineage>
        <taxon>Bacteria</taxon>
        <taxon>Pseudomonadati</taxon>
        <taxon>Bacteroidota</taxon>
        <taxon>Cytophagia</taxon>
        <taxon>Cytophagales</taxon>
        <taxon>Hymenobacteraceae</taxon>
        <taxon>Pontibacter</taxon>
    </lineage>
</organism>
<keyword evidence="8" id="KW-1185">Reference proteome</keyword>
<feature type="transmembrane region" description="Helical" evidence="5">
    <location>
        <begin position="65"/>
        <end position="84"/>
    </location>
</feature>
<sequence>MRLTVNCFSLFLFLFFLFLNLQTLTLTGFMVVEESSVKFYHFFSLLFIPCLFLRSENKLLKVPAYIFEYFAGITVISILLFLVYPFNRLIINHLFAFYAFIIGYYIAGAVPREQIMNVLQKAALLVFIIIVGKLLFHIPEIKRFMKAPDGHPDIYTLYGGGTNLEATWLGLNTALFSNRKRLFYLLLVVTLTVSVIYASRVGVVIAFLVAGFKFISATTSRQERRAIITLGLLSLLAFVFFIDLDNLAEKVYALQRFAEFGDSSDKGMAGRFAMWRYYGTALWESKLLGYGAGNGIYAVESVSGIDYIEDNLHNLYMQLLIEFGFIGLFLYLITVYNISIKALKSRLSNPIAIILLVYFIASLIQFRGTDALIWLYMGIFLAIESNKVKLAAHDQ</sequence>
<feature type="transmembrane region" description="Helical" evidence="5">
    <location>
        <begin position="90"/>
        <end position="110"/>
    </location>
</feature>
<feature type="transmembrane region" description="Helical" evidence="5">
    <location>
        <begin position="182"/>
        <end position="215"/>
    </location>
</feature>
<evidence type="ECO:0000256" key="3">
    <source>
        <dbReference type="ARBA" id="ARBA00022989"/>
    </source>
</evidence>
<dbReference type="PANTHER" id="PTHR37422">
    <property type="entry name" value="TEICHURONIC ACID BIOSYNTHESIS PROTEIN TUAE"/>
    <property type="match status" value="1"/>
</dbReference>
<dbReference type="GO" id="GO:0016874">
    <property type="term" value="F:ligase activity"/>
    <property type="evidence" value="ECO:0007669"/>
    <property type="project" value="UniProtKB-KW"/>
</dbReference>
<reference evidence="8" key="1">
    <citation type="submission" date="2016-10" db="EMBL/GenBank/DDBJ databases">
        <authorList>
            <person name="Varghese N."/>
            <person name="Submissions S."/>
        </authorList>
    </citation>
    <scope>NUCLEOTIDE SEQUENCE [LARGE SCALE GENOMIC DNA]</scope>
    <source>
        <strain evidence="8">LP51</strain>
    </source>
</reference>
<evidence type="ECO:0000313" key="7">
    <source>
        <dbReference type="EMBL" id="SFF94545.1"/>
    </source>
</evidence>
<comment type="subcellular location">
    <subcellularLocation>
        <location evidence="1">Membrane</location>
        <topology evidence="1">Multi-pass membrane protein</topology>
    </subcellularLocation>
</comment>
<dbReference type="STRING" id="1436961.SAMN05421739_101463"/>
<keyword evidence="4 5" id="KW-0472">Membrane</keyword>
<evidence type="ECO:0000256" key="2">
    <source>
        <dbReference type="ARBA" id="ARBA00022692"/>
    </source>
</evidence>
<evidence type="ECO:0000259" key="6">
    <source>
        <dbReference type="Pfam" id="PF04932"/>
    </source>
</evidence>
<keyword evidence="3 5" id="KW-1133">Transmembrane helix</keyword>
<dbReference type="InterPro" id="IPR007016">
    <property type="entry name" value="O-antigen_ligase-rel_domated"/>
</dbReference>